<dbReference type="SUPFAM" id="SSF81383">
    <property type="entry name" value="F-box domain"/>
    <property type="match status" value="1"/>
</dbReference>
<evidence type="ECO:0000313" key="3">
    <source>
        <dbReference type="EMBL" id="KLJ09576.1"/>
    </source>
</evidence>
<name>A0A0H1BK77_9EURO</name>
<reference evidence="4" key="1">
    <citation type="journal article" date="2015" name="PLoS Genet.">
        <title>The dynamic genome and transcriptome of the human fungal pathogen Blastomyces and close relative Emmonsia.</title>
        <authorList>
            <person name="Munoz J.F."/>
            <person name="Gauthier G.M."/>
            <person name="Desjardins C.A."/>
            <person name="Gallo J.E."/>
            <person name="Holder J."/>
            <person name="Sullivan T.D."/>
            <person name="Marty A.J."/>
            <person name="Carmen J.C."/>
            <person name="Chen Z."/>
            <person name="Ding L."/>
            <person name="Gujja S."/>
            <person name="Magrini V."/>
            <person name="Misas E."/>
            <person name="Mitreva M."/>
            <person name="Priest M."/>
            <person name="Saif S."/>
            <person name="Whiston E.A."/>
            <person name="Young S."/>
            <person name="Zeng Q."/>
            <person name="Goldman W.E."/>
            <person name="Mardis E.R."/>
            <person name="Taylor J.W."/>
            <person name="McEwen J.G."/>
            <person name="Clay O.K."/>
            <person name="Klein B.S."/>
            <person name="Cuomo C.A."/>
        </authorList>
    </citation>
    <scope>NUCLEOTIDE SEQUENCE [LARGE SCALE GENOMIC DNA]</scope>
    <source>
        <strain evidence="4">UAMH 139</strain>
    </source>
</reference>
<dbReference type="InterPro" id="IPR036047">
    <property type="entry name" value="F-box-like_dom_sf"/>
</dbReference>
<evidence type="ECO:0000313" key="4">
    <source>
        <dbReference type="Proteomes" id="UP000053573"/>
    </source>
</evidence>
<organism evidence="3 4">
    <name type="scientific">Blastomyces silverae</name>
    <dbReference type="NCBI Taxonomy" id="2060906"/>
    <lineage>
        <taxon>Eukaryota</taxon>
        <taxon>Fungi</taxon>
        <taxon>Dikarya</taxon>
        <taxon>Ascomycota</taxon>
        <taxon>Pezizomycotina</taxon>
        <taxon>Eurotiomycetes</taxon>
        <taxon>Eurotiomycetidae</taxon>
        <taxon>Onygenales</taxon>
        <taxon>Ajellomycetaceae</taxon>
        <taxon>Blastomyces</taxon>
    </lineage>
</organism>
<dbReference type="Proteomes" id="UP000053573">
    <property type="component" value="Unassembled WGS sequence"/>
</dbReference>
<comment type="caution">
    <text evidence="3">The sequence shown here is derived from an EMBL/GenBank/DDBJ whole genome shotgun (WGS) entry which is preliminary data.</text>
</comment>
<dbReference type="CDD" id="cd09917">
    <property type="entry name" value="F-box_SF"/>
    <property type="match status" value="1"/>
</dbReference>
<dbReference type="Pfam" id="PF00646">
    <property type="entry name" value="F-box"/>
    <property type="match status" value="1"/>
</dbReference>
<accession>A0A0H1BK77</accession>
<sequence length="421" mass="47914">MSPATSRSLNVSAFACDISIHASLTQLFSVQENNVQARQEQRCADKRSKVQSAASRQDDSKLLSIPPELLLKIASNLGPADKASLALTCKGAYQFSGKNDFKPMDMPPISELWSLACHEPFPMEYERFKFLQGLQRDSRKDIACIWCLKLHPKNQNCSVGCAPSFASERRIELDETTCEWRLARGGMSTGIYMSNFENVDEESKEFIANNTGTVSERLDGRYIYTVLQPYRKVEFPDVSETSGEEFITIRVDYDKVFDRDAFFGPQLKNTSIKVCNHMSFPETPDLWDMVYCKVMNHPEKLSCHKCANAPHHCDKCDAIFSFNVQPLDTFGEMSERYVMLQGRVLRRISTKLRQRAQIRAINSSLPDETTGPFALDSTWDTMQFKVSIRGDFGWTPGDSLEDQEPMCYIPPWQQNGKDFLD</sequence>
<feature type="region of interest" description="Disordered" evidence="1">
    <location>
        <begin position="40"/>
        <end position="59"/>
    </location>
</feature>
<gene>
    <name evidence="3" type="ORF">EMPG_15019</name>
</gene>
<evidence type="ECO:0000259" key="2">
    <source>
        <dbReference type="Pfam" id="PF00646"/>
    </source>
</evidence>
<dbReference type="AlphaFoldDB" id="A0A0H1BK77"/>
<dbReference type="EMBL" id="LDEV01002323">
    <property type="protein sequence ID" value="KLJ09576.1"/>
    <property type="molecule type" value="Genomic_DNA"/>
</dbReference>
<feature type="domain" description="F-box" evidence="2">
    <location>
        <begin position="62"/>
        <end position="102"/>
    </location>
</feature>
<dbReference type="InterPro" id="IPR001810">
    <property type="entry name" value="F-box_dom"/>
</dbReference>
<evidence type="ECO:0000256" key="1">
    <source>
        <dbReference type="SAM" id="MobiDB-lite"/>
    </source>
</evidence>
<proteinExistence type="predicted"/>
<keyword evidence="4" id="KW-1185">Reference proteome</keyword>
<protein>
    <recommendedName>
        <fullName evidence="2">F-box domain-containing protein</fullName>
    </recommendedName>
</protein>
<dbReference type="OrthoDB" id="4180403at2759"/>